<reference evidence="2" key="2">
    <citation type="submission" date="2025-09" db="UniProtKB">
        <authorList>
            <consortium name="Ensembl"/>
        </authorList>
    </citation>
    <scope>IDENTIFICATION</scope>
</reference>
<dbReference type="Proteomes" id="UP000472276">
    <property type="component" value="Unassembled WGS sequence"/>
</dbReference>
<dbReference type="SMART" id="SM00034">
    <property type="entry name" value="CLECT"/>
    <property type="match status" value="1"/>
</dbReference>
<dbReference type="PANTHER" id="PTHR45784">
    <property type="entry name" value="C-TYPE LECTIN DOMAIN FAMILY 20 MEMBER A-RELATED"/>
    <property type="match status" value="1"/>
</dbReference>
<reference evidence="2" key="1">
    <citation type="submission" date="2025-08" db="UniProtKB">
        <authorList>
            <consortium name="Ensembl"/>
        </authorList>
    </citation>
    <scope>IDENTIFICATION</scope>
</reference>
<dbReference type="Gene3D" id="3.10.100.10">
    <property type="entry name" value="Mannose-Binding Protein A, subunit A"/>
    <property type="match status" value="1"/>
</dbReference>
<dbReference type="AlphaFoldDB" id="A0A668UTB3"/>
<dbReference type="SUPFAM" id="SSF56436">
    <property type="entry name" value="C-type lectin-like"/>
    <property type="match status" value="1"/>
</dbReference>
<name>A0A668UTB3_OREAU</name>
<dbReference type="InterPro" id="IPR016186">
    <property type="entry name" value="C-type_lectin-like/link_sf"/>
</dbReference>
<dbReference type="OMA" id="IWNEGSE"/>
<sequence length="138" mass="16055">MRWPLCSKYLNCGVCKMLKWYILITQTRMGWTEAQDYCRTNHTDLTSVRNDAEHQTIQSLANGTDVWIGLFRDPWEWSDLSNSSLRYWPVEQKIWNEGSESCGALLKNESGKWGQLPCSDRYPFLCTCKVKGFLFGTL</sequence>
<dbReference type="Pfam" id="PF00059">
    <property type="entry name" value="Lectin_C"/>
    <property type="match status" value="1"/>
</dbReference>
<accession>A0A668UTB3</accession>
<dbReference type="PROSITE" id="PS50041">
    <property type="entry name" value="C_TYPE_LECTIN_2"/>
    <property type="match status" value="1"/>
</dbReference>
<dbReference type="InterPro" id="IPR001304">
    <property type="entry name" value="C-type_lectin-like"/>
</dbReference>
<feature type="domain" description="C-type lectin" evidence="1">
    <location>
        <begin position="21"/>
        <end position="127"/>
    </location>
</feature>
<evidence type="ECO:0000259" key="1">
    <source>
        <dbReference type="PROSITE" id="PS50041"/>
    </source>
</evidence>
<keyword evidence="3" id="KW-1185">Reference proteome</keyword>
<evidence type="ECO:0000313" key="2">
    <source>
        <dbReference type="Ensembl" id="ENSOABP00000042851.1"/>
    </source>
</evidence>
<proteinExistence type="predicted"/>
<protein>
    <recommendedName>
        <fullName evidence="1">C-type lectin domain-containing protein</fullName>
    </recommendedName>
</protein>
<dbReference type="Ensembl" id="ENSOABT00000043998.2">
    <property type="protein sequence ID" value="ENSOABP00000042851.1"/>
    <property type="gene ID" value="ENSOABG00000019320.2"/>
</dbReference>
<dbReference type="InterPro" id="IPR016187">
    <property type="entry name" value="CTDL_fold"/>
</dbReference>
<dbReference type="PANTHER" id="PTHR45784:SF3">
    <property type="entry name" value="C-TYPE LECTIN DOMAIN FAMILY 4 MEMBER K-LIKE-RELATED"/>
    <property type="match status" value="1"/>
</dbReference>
<organism evidence="2 3">
    <name type="scientific">Oreochromis aureus</name>
    <name type="common">Israeli tilapia</name>
    <name type="synonym">Chromis aureus</name>
    <dbReference type="NCBI Taxonomy" id="47969"/>
    <lineage>
        <taxon>Eukaryota</taxon>
        <taxon>Metazoa</taxon>
        <taxon>Chordata</taxon>
        <taxon>Craniata</taxon>
        <taxon>Vertebrata</taxon>
        <taxon>Euteleostomi</taxon>
        <taxon>Actinopterygii</taxon>
        <taxon>Neopterygii</taxon>
        <taxon>Teleostei</taxon>
        <taxon>Neoteleostei</taxon>
        <taxon>Acanthomorphata</taxon>
        <taxon>Ovalentaria</taxon>
        <taxon>Cichlomorphae</taxon>
        <taxon>Cichliformes</taxon>
        <taxon>Cichlidae</taxon>
        <taxon>African cichlids</taxon>
        <taxon>Pseudocrenilabrinae</taxon>
        <taxon>Oreochromini</taxon>
        <taxon>Oreochromis</taxon>
    </lineage>
</organism>
<evidence type="ECO:0000313" key="3">
    <source>
        <dbReference type="Proteomes" id="UP000472276"/>
    </source>
</evidence>